<dbReference type="InterPro" id="IPR004298">
    <property type="entry name" value="Nicotian_synth"/>
</dbReference>
<proteinExistence type="inferred from homology"/>
<accession>A0A8I6XQH2</accession>
<keyword evidence="3" id="KW-1185">Reference proteome</keyword>
<dbReference type="Gramene" id="HORVU.MOREX.r2.4HG0318030.1">
    <property type="protein sequence ID" value="HORVU.MOREX.r2.4HG0318030.1.CDS.1"/>
    <property type="gene ID" value="HORVU.MOREX.r2.4HG0318030"/>
</dbReference>
<dbReference type="SMR" id="A0A8I6XQH2"/>
<dbReference type="PANTHER" id="PTHR32266:SF23">
    <property type="entry name" value="NICOTIANAMINE SYNTHASE"/>
    <property type="match status" value="1"/>
</dbReference>
<organism evidence="2 3">
    <name type="scientific">Hordeum vulgare subsp. vulgare</name>
    <name type="common">Domesticated barley</name>
    <dbReference type="NCBI Taxonomy" id="112509"/>
    <lineage>
        <taxon>Eukaryota</taxon>
        <taxon>Viridiplantae</taxon>
        <taxon>Streptophyta</taxon>
        <taxon>Embryophyta</taxon>
        <taxon>Tracheophyta</taxon>
        <taxon>Spermatophyta</taxon>
        <taxon>Magnoliopsida</taxon>
        <taxon>Liliopsida</taxon>
        <taxon>Poales</taxon>
        <taxon>Poaceae</taxon>
        <taxon>BOP clade</taxon>
        <taxon>Pooideae</taxon>
        <taxon>Triticodae</taxon>
        <taxon>Triticeae</taxon>
        <taxon>Hordeinae</taxon>
        <taxon>Hordeum</taxon>
    </lineage>
</organism>
<dbReference type="PROSITE" id="PS51142">
    <property type="entry name" value="NAS"/>
    <property type="match status" value="1"/>
</dbReference>
<evidence type="ECO:0000256" key="1">
    <source>
        <dbReference type="RuleBase" id="RU368095"/>
    </source>
</evidence>
<protein>
    <recommendedName>
        <fullName evidence="1">Nicotianamine synthase</fullName>
        <ecNumber evidence="1">2.5.1.43</ecNumber>
    </recommendedName>
</protein>
<comment type="similarity">
    <text evidence="1">Belongs to the nicotianamine synthase (NAS)-like family.</text>
</comment>
<reference evidence="2" key="2">
    <citation type="submission" date="2020-10" db="EMBL/GenBank/DDBJ databases">
        <authorList>
            <person name="Scholz U."/>
            <person name="Mascher M."/>
            <person name="Fiebig A."/>
        </authorList>
    </citation>
    <scope>NUCLEOTIDE SEQUENCE [LARGE SCALE GENOMIC DNA]</scope>
    <source>
        <strain evidence="2">cv. Morex</strain>
    </source>
</reference>
<dbReference type="Gramene" id="HORVU.MOREX.r3.4HG0382410.1">
    <property type="protein sequence ID" value="HORVU.MOREX.r3.4HG0382410.1.CDS1"/>
    <property type="gene ID" value="HORVU.MOREX.r3.4HG0382410"/>
</dbReference>
<dbReference type="PANTHER" id="PTHR32266">
    <property type="entry name" value="NICOTIANAMINE SYNTHASE 3"/>
    <property type="match status" value="1"/>
</dbReference>
<dbReference type="AlphaFoldDB" id="A0A8I6XQH2"/>
<name>A0A8I6XQH2_HORVV</name>
<dbReference type="GO" id="GO:0030418">
    <property type="term" value="P:nicotianamine biosynthetic process"/>
    <property type="evidence" value="ECO:0007669"/>
    <property type="project" value="UniProtKB-UniRule"/>
</dbReference>
<reference evidence="3" key="1">
    <citation type="journal article" date="2012" name="Nature">
        <title>A physical, genetic and functional sequence assembly of the barley genome.</title>
        <authorList>
            <consortium name="The International Barley Genome Sequencing Consortium"/>
            <person name="Mayer K.F."/>
            <person name="Waugh R."/>
            <person name="Brown J.W."/>
            <person name="Schulman A."/>
            <person name="Langridge P."/>
            <person name="Platzer M."/>
            <person name="Fincher G.B."/>
            <person name="Muehlbauer G.J."/>
            <person name="Sato K."/>
            <person name="Close T.J."/>
            <person name="Wise R.P."/>
            <person name="Stein N."/>
        </authorList>
    </citation>
    <scope>NUCLEOTIDE SEQUENCE [LARGE SCALE GENOMIC DNA]</scope>
    <source>
        <strain evidence="3">cv. Morex</strain>
    </source>
</reference>
<dbReference type="EnsemblPlants" id="HORVU.MOREX.r3.4HG0382410.1">
    <property type="protein sequence ID" value="HORVU.MOREX.r3.4HG0382410.1.CDS1"/>
    <property type="gene ID" value="HORVU.MOREX.r3.4HG0382410"/>
</dbReference>
<evidence type="ECO:0000313" key="2">
    <source>
        <dbReference type="EnsemblPlants" id="HORVU.MOREX.r3.4HG0382410.1.CDS1"/>
    </source>
</evidence>
<reference evidence="2" key="3">
    <citation type="submission" date="2022-01" db="UniProtKB">
        <authorList>
            <consortium name="EnsemblPlants"/>
        </authorList>
    </citation>
    <scope>IDENTIFICATION</scope>
    <source>
        <strain evidence="2">subsp. vulgare</strain>
    </source>
</reference>
<keyword evidence="1" id="KW-0808">Transferase</keyword>
<dbReference type="Pfam" id="PF03059">
    <property type="entry name" value="NAS"/>
    <property type="match status" value="1"/>
</dbReference>
<dbReference type="Proteomes" id="UP000011116">
    <property type="component" value="Chromosome 4H"/>
</dbReference>
<dbReference type="EC" id="2.5.1.43" evidence="1"/>
<dbReference type="GO" id="GO:0030410">
    <property type="term" value="F:nicotianamine synthase activity"/>
    <property type="evidence" value="ECO:0007669"/>
    <property type="project" value="UniProtKB-UniRule"/>
</dbReference>
<evidence type="ECO:0000313" key="3">
    <source>
        <dbReference type="Proteomes" id="UP000011116"/>
    </source>
</evidence>
<comment type="function">
    <text evidence="1">Synthesizes nicotianamine, a polyamine which serves as a sensor for the physiological iron status within the plant, and/or might be involved in the transport of iron.</text>
</comment>
<comment type="catalytic activity">
    <reaction evidence="1">
        <text>3 S-adenosyl-L-methionine = nicotianamine + 3 S-methyl-5'-thioadenosine + 3 H(+)</text>
        <dbReference type="Rhea" id="RHEA:16481"/>
        <dbReference type="ChEBI" id="CHEBI:15378"/>
        <dbReference type="ChEBI" id="CHEBI:17509"/>
        <dbReference type="ChEBI" id="CHEBI:58249"/>
        <dbReference type="ChEBI" id="CHEBI:59789"/>
        <dbReference type="EC" id="2.5.1.43"/>
    </reaction>
</comment>
<sequence>MDAQNKEVDALVQNITGLHAAIAKVLSLSPSPDVDALFIDLVTACVPPSPVDVTKLGSEAQEM</sequence>
<keyword evidence="1" id="KW-0949">S-adenosyl-L-methionine</keyword>